<dbReference type="PANTHER" id="PTHR30298">
    <property type="entry name" value="H REPEAT-ASSOCIATED PREDICTED TRANSPOSASE"/>
    <property type="match status" value="1"/>
</dbReference>
<dbReference type="GO" id="GO:0006313">
    <property type="term" value="P:DNA transposition"/>
    <property type="evidence" value="ECO:0007669"/>
    <property type="project" value="InterPro"/>
</dbReference>
<dbReference type="Proteomes" id="UP000282574">
    <property type="component" value="Unassembled WGS sequence"/>
</dbReference>
<keyword evidence="3" id="KW-1185">Reference proteome</keyword>
<dbReference type="NCBIfam" id="NF033564">
    <property type="entry name" value="transpos_ISAs1"/>
    <property type="match status" value="1"/>
</dbReference>
<gene>
    <name evidence="2" type="ORF">DSM107010_05120</name>
</gene>
<organism evidence="2 3">
    <name type="scientific">Chroococcidiopsis cubana SAG 39.79</name>
    <dbReference type="NCBI Taxonomy" id="388085"/>
    <lineage>
        <taxon>Bacteria</taxon>
        <taxon>Bacillati</taxon>
        <taxon>Cyanobacteriota</taxon>
        <taxon>Cyanophyceae</taxon>
        <taxon>Chroococcidiopsidales</taxon>
        <taxon>Chroococcidiopsidaceae</taxon>
        <taxon>Chroococcidiopsis</taxon>
    </lineage>
</organism>
<dbReference type="AlphaFoldDB" id="A0AB37URH4"/>
<sequence>MHCTLKKTLEQIIGQHNDYLVCVKTNQRRLYEWIEQLWLTSVPCSICQDLEQSHGRIVSRRICVFDDLGEFAQQWVGLQRCISIERQGMRDGQAFAERQYYISSVATTATEFGAIIRGHWTIENQLHWVKDVTFNEDHAPQRGKFAAANWSIVRNFFITIARCLGFTSIARAKRQLANQLGIIFPLLQ</sequence>
<reference evidence="2 3" key="1">
    <citation type="journal article" date="2019" name="Genome Biol. Evol.">
        <title>Day and night: Metabolic profiles and evolutionary relationships of six axenic non-marine cyanobacteria.</title>
        <authorList>
            <person name="Will S.E."/>
            <person name="Henke P."/>
            <person name="Boedeker C."/>
            <person name="Huang S."/>
            <person name="Brinkmann H."/>
            <person name="Rohde M."/>
            <person name="Jarek M."/>
            <person name="Friedl T."/>
            <person name="Seufert S."/>
            <person name="Schumacher M."/>
            <person name="Overmann J."/>
            <person name="Neumann-Schaal M."/>
            <person name="Petersen J."/>
        </authorList>
    </citation>
    <scope>NUCLEOTIDE SEQUENCE [LARGE SCALE GENOMIC DNA]</scope>
    <source>
        <strain evidence="2 3">SAG 39.79</strain>
    </source>
</reference>
<protein>
    <recommendedName>
        <fullName evidence="1">Transposase IS4-like domain-containing protein</fullName>
    </recommendedName>
</protein>
<dbReference type="GO" id="GO:0004803">
    <property type="term" value="F:transposase activity"/>
    <property type="evidence" value="ECO:0007669"/>
    <property type="project" value="InterPro"/>
</dbReference>
<dbReference type="EMBL" id="RSCK01000003">
    <property type="protein sequence ID" value="RUT14029.1"/>
    <property type="molecule type" value="Genomic_DNA"/>
</dbReference>
<proteinExistence type="predicted"/>
<feature type="domain" description="Transposase IS4-like" evidence="1">
    <location>
        <begin position="7"/>
        <end position="152"/>
    </location>
</feature>
<dbReference type="GO" id="GO:0003677">
    <property type="term" value="F:DNA binding"/>
    <property type="evidence" value="ECO:0007669"/>
    <property type="project" value="InterPro"/>
</dbReference>
<accession>A0AB37URH4</accession>
<evidence type="ECO:0000313" key="2">
    <source>
        <dbReference type="EMBL" id="RUT14029.1"/>
    </source>
</evidence>
<dbReference type="PANTHER" id="PTHR30298:SF0">
    <property type="entry name" value="PROTEIN YBFL-RELATED"/>
    <property type="match status" value="1"/>
</dbReference>
<dbReference type="InterPro" id="IPR047647">
    <property type="entry name" value="ISAs1_transpos"/>
</dbReference>
<dbReference type="InterPro" id="IPR051698">
    <property type="entry name" value="Transposase_11-like"/>
</dbReference>
<evidence type="ECO:0000259" key="1">
    <source>
        <dbReference type="Pfam" id="PF01609"/>
    </source>
</evidence>
<name>A0AB37URH4_9CYAN</name>
<dbReference type="Pfam" id="PF01609">
    <property type="entry name" value="DDE_Tnp_1"/>
    <property type="match status" value="1"/>
</dbReference>
<comment type="caution">
    <text evidence="2">The sequence shown here is derived from an EMBL/GenBank/DDBJ whole genome shotgun (WGS) entry which is preliminary data.</text>
</comment>
<dbReference type="InterPro" id="IPR002559">
    <property type="entry name" value="Transposase_11"/>
</dbReference>
<evidence type="ECO:0000313" key="3">
    <source>
        <dbReference type="Proteomes" id="UP000282574"/>
    </source>
</evidence>